<proteinExistence type="predicted"/>
<protein>
    <submittedName>
        <fullName evidence="1">Uncharacterized protein</fullName>
    </submittedName>
</protein>
<evidence type="ECO:0000313" key="1">
    <source>
        <dbReference type="EMBL" id="SKM29415.1"/>
    </source>
</evidence>
<sequence>MFQIGGDVVGIVKRTKTAARDRFQQRIAAAEQVVIKSGCLFEVQPTAVADKRETPTSPPLERELAWVFLPVDADTRSITAADAIRYPVIDDDGNALPADDPRSRTYEMAGDGVVEPDIHGRRDHVACVCEWQQIARADA</sequence>
<organism evidence="1 2">
    <name type="scientific">Mycobacteroides abscessus subsp. massiliense</name>
    <dbReference type="NCBI Taxonomy" id="1962118"/>
    <lineage>
        <taxon>Bacteria</taxon>
        <taxon>Bacillati</taxon>
        <taxon>Actinomycetota</taxon>
        <taxon>Actinomycetes</taxon>
        <taxon>Mycobacteriales</taxon>
        <taxon>Mycobacteriaceae</taxon>
        <taxon>Mycobacteroides</taxon>
        <taxon>Mycobacteroides abscessus</taxon>
    </lineage>
</organism>
<gene>
    <name evidence="1" type="ORF">SAMEA2259716_03397</name>
</gene>
<name>A0A1T8PD76_9MYCO</name>
<dbReference type="AlphaFoldDB" id="A0A1T8PD76"/>
<evidence type="ECO:0000313" key="2">
    <source>
        <dbReference type="Proteomes" id="UP000190074"/>
    </source>
</evidence>
<reference evidence="1 2" key="1">
    <citation type="submission" date="2016-11" db="EMBL/GenBank/DDBJ databases">
        <authorList>
            <consortium name="Pathogen Informatics"/>
        </authorList>
    </citation>
    <scope>NUCLEOTIDE SEQUENCE [LARGE SCALE GENOMIC DNA]</scope>
    <source>
        <strain evidence="1 2">911</strain>
    </source>
</reference>
<dbReference type="EMBL" id="FVGW01000006">
    <property type="protein sequence ID" value="SKM29415.1"/>
    <property type="molecule type" value="Genomic_DNA"/>
</dbReference>
<dbReference type="Proteomes" id="UP000190074">
    <property type="component" value="Unassembled WGS sequence"/>
</dbReference>
<accession>A0A1T8PD76</accession>
<dbReference type="RefSeq" id="WP_074323454.1">
    <property type="nucleotide sequence ID" value="NZ_FVGW01000006.1"/>
</dbReference>